<evidence type="ECO:0000256" key="1">
    <source>
        <dbReference type="ARBA" id="ARBA00001231"/>
    </source>
</evidence>
<evidence type="ECO:0000256" key="6">
    <source>
        <dbReference type="SAM" id="SignalP"/>
    </source>
</evidence>
<evidence type="ECO:0000256" key="5">
    <source>
        <dbReference type="ARBA" id="ARBA00023295"/>
    </source>
</evidence>
<dbReference type="InterPro" id="IPR036962">
    <property type="entry name" value="Glyco_hydro_3_N_sf"/>
</dbReference>
<dbReference type="Pfam" id="PF00933">
    <property type="entry name" value="Glyco_hydro_3"/>
    <property type="match status" value="1"/>
</dbReference>
<dbReference type="PANTHER" id="PTHR30480">
    <property type="entry name" value="BETA-HEXOSAMINIDASE-RELATED"/>
    <property type="match status" value="1"/>
</dbReference>
<dbReference type="InterPro" id="IPR001764">
    <property type="entry name" value="Glyco_hydro_3_N"/>
</dbReference>
<dbReference type="RefSeq" id="WP_131924429.1">
    <property type="nucleotide sequence ID" value="NZ_SMAG01000003.1"/>
</dbReference>
<evidence type="ECO:0000256" key="3">
    <source>
        <dbReference type="ARBA" id="ARBA00012663"/>
    </source>
</evidence>
<keyword evidence="5" id="KW-0326">Glycosidase</keyword>
<feature type="domain" description="Glycoside hydrolase family 3 N-terminal" evidence="7">
    <location>
        <begin position="45"/>
        <end position="375"/>
    </location>
</feature>
<organism evidence="8 9">
    <name type="scientific">Hazenella coriacea</name>
    <dbReference type="NCBI Taxonomy" id="1179467"/>
    <lineage>
        <taxon>Bacteria</taxon>
        <taxon>Bacillati</taxon>
        <taxon>Bacillota</taxon>
        <taxon>Bacilli</taxon>
        <taxon>Bacillales</taxon>
        <taxon>Thermoactinomycetaceae</taxon>
        <taxon>Hazenella</taxon>
    </lineage>
</organism>
<comment type="caution">
    <text evidence="8">The sequence shown here is derived from an EMBL/GenBank/DDBJ whole genome shotgun (WGS) entry which is preliminary data.</text>
</comment>
<dbReference type="InterPro" id="IPR036881">
    <property type="entry name" value="Glyco_hydro_3_C_sf"/>
</dbReference>
<dbReference type="NCBIfam" id="NF003740">
    <property type="entry name" value="PRK05337.1"/>
    <property type="match status" value="1"/>
</dbReference>
<dbReference type="GO" id="GO:0005975">
    <property type="term" value="P:carbohydrate metabolic process"/>
    <property type="evidence" value="ECO:0007669"/>
    <property type="project" value="InterPro"/>
</dbReference>
<dbReference type="InterPro" id="IPR050226">
    <property type="entry name" value="NagZ_Beta-hexosaminidase"/>
</dbReference>
<keyword evidence="4" id="KW-0378">Hydrolase</keyword>
<keyword evidence="9" id="KW-1185">Reference proteome</keyword>
<dbReference type="GO" id="GO:0004563">
    <property type="term" value="F:beta-N-acetylhexosaminidase activity"/>
    <property type="evidence" value="ECO:0007669"/>
    <property type="project" value="UniProtKB-EC"/>
</dbReference>
<keyword evidence="6" id="KW-0732">Signal</keyword>
<dbReference type="SUPFAM" id="SSF51445">
    <property type="entry name" value="(Trans)glycosidases"/>
    <property type="match status" value="1"/>
</dbReference>
<proteinExistence type="inferred from homology"/>
<dbReference type="EC" id="3.2.1.52" evidence="3"/>
<dbReference type="FunFam" id="3.20.20.300:FF:000014">
    <property type="entry name" value="Beta-hexosaminidase, lipoprotein"/>
    <property type="match status" value="1"/>
</dbReference>
<evidence type="ECO:0000256" key="2">
    <source>
        <dbReference type="ARBA" id="ARBA00005336"/>
    </source>
</evidence>
<dbReference type="AlphaFoldDB" id="A0A4R3L7R1"/>
<dbReference type="PANTHER" id="PTHR30480:SF13">
    <property type="entry name" value="BETA-HEXOSAMINIDASE"/>
    <property type="match status" value="1"/>
</dbReference>
<comment type="similarity">
    <text evidence="2">Belongs to the glycosyl hydrolase 3 family.</text>
</comment>
<dbReference type="Gene3D" id="3.20.20.300">
    <property type="entry name" value="Glycoside hydrolase, family 3, N-terminal domain"/>
    <property type="match status" value="1"/>
</dbReference>
<comment type="catalytic activity">
    <reaction evidence="1">
        <text>Hydrolysis of terminal non-reducing N-acetyl-D-hexosamine residues in N-acetyl-beta-D-hexosaminides.</text>
        <dbReference type="EC" id="3.2.1.52"/>
    </reaction>
</comment>
<dbReference type="EMBL" id="SMAG01000003">
    <property type="protein sequence ID" value="TCS95075.1"/>
    <property type="molecule type" value="Genomic_DNA"/>
</dbReference>
<accession>A0A4R3L7R1</accession>
<dbReference type="OrthoDB" id="9805821at2"/>
<evidence type="ECO:0000259" key="7">
    <source>
        <dbReference type="Pfam" id="PF00933"/>
    </source>
</evidence>
<feature type="signal peptide" evidence="6">
    <location>
        <begin position="1"/>
        <end position="23"/>
    </location>
</feature>
<dbReference type="InterPro" id="IPR017853">
    <property type="entry name" value="GH"/>
</dbReference>
<dbReference type="Proteomes" id="UP000294937">
    <property type="component" value="Unassembled WGS sequence"/>
</dbReference>
<name>A0A4R3L7R1_9BACL</name>
<dbReference type="GO" id="GO:0009254">
    <property type="term" value="P:peptidoglycan turnover"/>
    <property type="evidence" value="ECO:0007669"/>
    <property type="project" value="TreeGrafter"/>
</dbReference>
<evidence type="ECO:0000313" key="9">
    <source>
        <dbReference type="Proteomes" id="UP000294937"/>
    </source>
</evidence>
<gene>
    <name evidence="8" type="ORF">EDD58_103501</name>
</gene>
<protein>
    <recommendedName>
        <fullName evidence="3">beta-N-acetylhexosaminidase</fullName>
        <ecNumber evidence="3">3.2.1.52</ecNumber>
    </recommendedName>
</protein>
<reference evidence="8 9" key="1">
    <citation type="submission" date="2019-03" db="EMBL/GenBank/DDBJ databases">
        <title>Genomic Encyclopedia of Type Strains, Phase IV (KMG-IV): sequencing the most valuable type-strain genomes for metagenomic binning, comparative biology and taxonomic classification.</title>
        <authorList>
            <person name="Goeker M."/>
        </authorList>
    </citation>
    <scope>NUCLEOTIDE SEQUENCE [LARGE SCALE GENOMIC DNA]</scope>
    <source>
        <strain evidence="8 9">DSM 45707</strain>
    </source>
</reference>
<dbReference type="PRINTS" id="PR00133">
    <property type="entry name" value="GLHYDRLASE3"/>
</dbReference>
<feature type="chain" id="PRO_5039552565" description="beta-N-acetylhexosaminidase" evidence="6">
    <location>
        <begin position="24"/>
        <end position="563"/>
    </location>
</feature>
<evidence type="ECO:0000256" key="4">
    <source>
        <dbReference type="ARBA" id="ARBA00022801"/>
    </source>
</evidence>
<dbReference type="Gene3D" id="3.40.50.1700">
    <property type="entry name" value="Glycoside hydrolase family 3 C-terminal domain"/>
    <property type="match status" value="1"/>
</dbReference>
<evidence type="ECO:0000313" key="8">
    <source>
        <dbReference type="EMBL" id="TCS95075.1"/>
    </source>
</evidence>
<dbReference type="PROSITE" id="PS51257">
    <property type="entry name" value="PROKAR_LIPOPROTEIN"/>
    <property type="match status" value="1"/>
</dbReference>
<sequence>MTKKIKTLSIISVCFLLLLTACSNEPSTTMAGPAWVEEKISDMSLDQKIGQMFLVGFESSGQQEATVMNDQAKELIEKYHVGGILLFERNIKNMNQTVELNHQLQSLSLSTSEIPLLLAVDQEGGKVIRIKEGVTVFPGNMPLGATRDPQLAYQAGKQMGNDLRALGFNLNLAPSLDVNNNPKNPIIGVRSFGEDPQLVKQMGISMINGFKDGNILASVKHFPGHGDTSLDSHIDLPQVAHSRDRLSQIELVPFQAAIEKDVDIVMTTHTTFPAIDPTPGLPATLSKKVLTDLLRGEMGYQGVIATDDMEMGAIVKHFGTEKASVLAIQAGADLVLIGHSLEKQKGAIEAVKKAVEDGTITEERINQSVKRILQLKAERLGENSIVKQPLPLVKKGSELTSNPEVAEKIAEQSITLVQDPKGQLPVKLDKQTQLLILTEKRPKGFEEAFQQEGLQAKSIYLDRLQSKDIPELLQKGQEADVILVGMSDVAADSPMIELVNQLSGLKKPIIHIGLDTPYEVSLLPKGSTYLAIYGSTPTSLHAVAKAIHGKIELKGQLPVTVSP</sequence>